<feature type="transmembrane region" description="Helical" evidence="7">
    <location>
        <begin position="209"/>
        <end position="227"/>
    </location>
</feature>
<dbReference type="PANTHER" id="PTHR47089">
    <property type="entry name" value="ABC TRANSPORTER, PERMEASE PROTEIN"/>
    <property type="match status" value="1"/>
</dbReference>
<feature type="transmembrane region" description="Helical" evidence="7">
    <location>
        <begin position="80"/>
        <end position="99"/>
    </location>
</feature>
<evidence type="ECO:0000256" key="6">
    <source>
        <dbReference type="SAM" id="MobiDB-lite"/>
    </source>
</evidence>
<keyword evidence="5 7" id="KW-0472">Membrane</keyword>
<evidence type="ECO:0000256" key="4">
    <source>
        <dbReference type="ARBA" id="ARBA00022989"/>
    </source>
</evidence>
<keyword evidence="4 7" id="KW-1133">Transmembrane helix</keyword>
<evidence type="ECO:0000256" key="2">
    <source>
        <dbReference type="ARBA" id="ARBA00022475"/>
    </source>
</evidence>
<dbReference type="Pfam" id="PF02653">
    <property type="entry name" value="BPD_transp_2"/>
    <property type="match status" value="1"/>
</dbReference>
<evidence type="ECO:0000256" key="3">
    <source>
        <dbReference type="ARBA" id="ARBA00022692"/>
    </source>
</evidence>
<feature type="transmembrane region" description="Helical" evidence="7">
    <location>
        <begin position="291"/>
        <end position="316"/>
    </location>
</feature>
<dbReference type="Proteomes" id="UP001501468">
    <property type="component" value="Unassembled WGS sequence"/>
</dbReference>
<evidence type="ECO:0000256" key="5">
    <source>
        <dbReference type="ARBA" id="ARBA00023136"/>
    </source>
</evidence>
<feature type="region of interest" description="Disordered" evidence="6">
    <location>
        <begin position="1"/>
        <end position="23"/>
    </location>
</feature>
<comment type="caution">
    <text evidence="8">The sequence shown here is derived from an EMBL/GenBank/DDBJ whole genome shotgun (WGS) entry which is preliminary data.</text>
</comment>
<gene>
    <name evidence="8" type="ORF">GCM10022399_31410</name>
</gene>
<dbReference type="InterPro" id="IPR001851">
    <property type="entry name" value="ABC_transp_permease"/>
</dbReference>
<keyword evidence="9" id="KW-1185">Reference proteome</keyword>
<sequence length="363" mass="37179">MTTTTIPVQTPPKSGTGTSPGRGPALARQVASYVVAVLMAFVVAGVVIAILGHNPLDAYRAIVTTSFKSGFGFVETMHKWVPLVLLALAFTIPLAAGKYNIGGEGQLLVGATASTAAGILLADLPLPVLLPLVLVCGVLAGAVFAWIAAWLMDRFGINEILSTVLLNFVSFGIVDYVASEVWSDPAAGHPTTIPIGDGGLLPLVGRPPMHLGVLLAVLVTAAVVVVMRRSVPGYELRAVGANARAAQVHGIRIGRVAVGSLVVGGALAGLAGAIEVAGVHGKLIEGMQSNYLLLGIIIGLIARGNALAVPFVAFGIAVLEVGSSAMQRSAGVPSEMVLIVEALILLFLLFSDVVGARLGRSSR</sequence>
<name>A0ABP7E0Q6_9MICO</name>
<dbReference type="PANTHER" id="PTHR47089:SF1">
    <property type="entry name" value="GUANOSINE ABC TRANSPORTER PERMEASE PROTEIN NUPP"/>
    <property type="match status" value="1"/>
</dbReference>
<keyword evidence="2" id="KW-1003">Cell membrane</keyword>
<feature type="transmembrane region" description="Helical" evidence="7">
    <location>
        <begin position="128"/>
        <end position="148"/>
    </location>
</feature>
<feature type="transmembrane region" description="Helical" evidence="7">
    <location>
        <begin position="30"/>
        <end position="51"/>
    </location>
</feature>
<feature type="transmembrane region" description="Helical" evidence="7">
    <location>
        <begin position="106"/>
        <end position="122"/>
    </location>
</feature>
<dbReference type="EMBL" id="BAABDC010000005">
    <property type="protein sequence ID" value="GAA3712379.1"/>
    <property type="molecule type" value="Genomic_DNA"/>
</dbReference>
<proteinExistence type="predicted"/>
<dbReference type="RefSeq" id="WP_344948579.1">
    <property type="nucleotide sequence ID" value="NZ_BAABDC010000005.1"/>
</dbReference>
<dbReference type="CDD" id="cd06580">
    <property type="entry name" value="TM_PBP1_transp_TpRbsC_like"/>
    <property type="match status" value="1"/>
</dbReference>
<evidence type="ECO:0000256" key="1">
    <source>
        <dbReference type="ARBA" id="ARBA00004651"/>
    </source>
</evidence>
<feature type="transmembrane region" description="Helical" evidence="7">
    <location>
        <begin position="160"/>
        <end position="178"/>
    </location>
</feature>
<comment type="subcellular location">
    <subcellularLocation>
        <location evidence="1">Cell membrane</location>
        <topology evidence="1">Multi-pass membrane protein</topology>
    </subcellularLocation>
</comment>
<evidence type="ECO:0000313" key="8">
    <source>
        <dbReference type="EMBL" id="GAA3712379.1"/>
    </source>
</evidence>
<keyword evidence="3 7" id="KW-0812">Transmembrane</keyword>
<organism evidence="8 9">
    <name type="scientific">Terrabacter ginsenosidimutans</name>
    <dbReference type="NCBI Taxonomy" id="490575"/>
    <lineage>
        <taxon>Bacteria</taxon>
        <taxon>Bacillati</taxon>
        <taxon>Actinomycetota</taxon>
        <taxon>Actinomycetes</taxon>
        <taxon>Micrococcales</taxon>
        <taxon>Intrasporangiaceae</taxon>
        <taxon>Terrabacter</taxon>
    </lineage>
</organism>
<accession>A0ABP7E0Q6</accession>
<reference evidence="9" key="1">
    <citation type="journal article" date="2019" name="Int. J. Syst. Evol. Microbiol.">
        <title>The Global Catalogue of Microorganisms (GCM) 10K type strain sequencing project: providing services to taxonomists for standard genome sequencing and annotation.</title>
        <authorList>
            <consortium name="The Broad Institute Genomics Platform"/>
            <consortium name="The Broad Institute Genome Sequencing Center for Infectious Disease"/>
            <person name="Wu L."/>
            <person name="Ma J."/>
        </authorList>
    </citation>
    <scope>NUCLEOTIDE SEQUENCE [LARGE SCALE GENOMIC DNA]</scope>
    <source>
        <strain evidence="9">JCM 17125</strain>
    </source>
</reference>
<feature type="compositionally biased region" description="Polar residues" evidence="6">
    <location>
        <begin position="1"/>
        <end position="19"/>
    </location>
</feature>
<evidence type="ECO:0000256" key="7">
    <source>
        <dbReference type="SAM" id="Phobius"/>
    </source>
</evidence>
<feature type="transmembrane region" description="Helical" evidence="7">
    <location>
        <begin position="336"/>
        <end position="358"/>
    </location>
</feature>
<protein>
    <submittedName>
        <fullName evidence="8">ABC transporter permease</fullName>
    </submittedName>
</protein>
<evidence type="ECO:0000313" key="9">
    <source>
        <dbReference type="Proteomes" id="UP001501468"/>
    </source>
</evidence>